<evidence type="ECO:0000256" key="1">
    <source>
        <dbReference type="ARBA" id="ARBA00004752"/>
    </source>
</evidence>
<dbReference type="UniPathway" id="UPA00219"/>
<evidence type="ECO:0000256" key="3">
    <source>
        <dbReference type="ARBA" id="ARBA00022960"/>
    </source>
</evidence>
<evidence type="ECO:0000313" key="10">
    <source>
        <dbReference type="Proteomes" id="UP000286268"/>
    </source>
</evidence>
<reference evidence="9 10" key="1">
    <citation type="submission" date="2018-01" db="EMBL/GenBank/DDBJ databases">
        <title>Genome Sequencing and Assembly of Anaerobacter polyendosporus strain CT4.</title>
        <authorList>
            <person name="Tachaapaikoon C."/>
            <person name="Sutheeworapong S."/>
            <person name="Jenjaroenpun P."/>
            <person name="Wongsurawat T."/>
            <person name="Nookeaw I."/>
            <person name="Cheawchanlertfa P."/>
            <person name="Kosugi A."/>
            <person name="Cheevadhanarak S."/>
            <person name="Ratanakhanokchai K."/>
        </authorList>
    </citation>
    <scope>NUCLEOTIDE SEQUENCE [LARGE SCALE GENOMIC DNA]</scope>
    <source>
        <strain evidence="9 10">CT4</strain>
    </source>
</reference>
<evidence type="ECO:0000256" key="7">
    <source>
        <dbReference type="SAM" id="Phobius"/>
    </source>
</evidence>
<keyword evidence="7" id="KW-0812">Transmembrane</keyword>
<feature type="transmembrane region" description="Helical" evidence="7">
    <location>
        <begin position="20"/>
        <end position="42"/>
    </location>
</feature>
<dbReference type="GO" id="GO:0008360">
    <property type="term" value="P:regulation of cell shape"/>
    <property type="evidence" value="ECO:0007669"/>
    <property type="project" value="UniProtKB-UniRule"/>
</dbReference>
<keyword evidence="10" id="KW-1185">Reference proteome</keyword>
<dbReference type="Pfam" id="PF12229">
    <property type="entry name" value="PG_binding_4"/>
    <property type="match status" value="2"/>
</dbReference>
<evidence type="ECO:0000256" key="4">
    <source>
        <dbReference type="ARBA" id="ARBA00022984"/>
    </source>
</evidence>
<organism evidence="9 10">
    <name type="scientific">Clostridium manihotivorum</name>
    <dbReference type="NCBI Taxonomy" id="2320868"/>
    <lineage>
        <taxon>Bacteria</taxon>
        <taxon>Bacillati</taxon>
        <taxon>Bacillota</taxon>
        <taxon>Clostridia</taxon>
        <taxon>Eubacteriales</taxon>
        <taxon>Clostridiaceae</taxon>
        <taxon>Clostridium</taxon>
    </lineage>
</organism>
<comment type="pathway">
    <text evidence="1 6">Cell wall biogenesis; peptidoglycan biosynthesis.</text>
</comment>
<accession>A0A410E1S4</accession>
<evidence type="ECO:0000256" key="2">
    <source>
        <dbReference type="ARBA" id="ARBA00022679"/>
    </source>
</evidence>
<dbReference type="InterPro" id="IPR050979">
    <property type="entry name" value="LD-transpeptidase"/>
</dbReference>
<sequence>MGKINIQELFKRKLTGNIVIGISVVILIYLLVSIYFAGHFFFNTTINGVDVSLKAHDQVKDIIKSSVKNYKLKLIEREGFTEEIDGRAINLKYNEKSSLSSIYRSKNSFKWGLSIFKAQKYLVEDLFVYDKLSLDNRINQLNCLNKDVIEPKNVAFKYVDGSYELIKEVEGNKIDRAKFHKSVESNIIAGVKNIDLNKCPCYENPKYTLKSDKTEKTKKLLDIYVSTKVTYLLGDKTEVLDGSTINQWVSVNEDLDAILDEKAVNEYVNSLSKKYDTVGTPRKFKTSIGKTLNIGGGFYGWKLNKTAEVKALLASIKTGKKIEREPIYTQKAVTRGENDIGDTYVEINITRQYLWFYKDGKLITQGDVVTGNPNRGNATSLGIYMLNYKQKGSTLRGENYESDVTYWMPFNGNIGIHDASWRYSFGGDIYKNNGTHGCVNAPLYLAKTIFENIEPGTPIICYEEN</sequence>
<feature type="active site" description="Proton donor/acceptor" evidence="6">
    <location>
        <position position="417"/>
    </location>
</feature>
<dbReference type="InterPro" id="IPR038063">
    <property type="entry name" value="Transpep_catalytic_dom"/>
</dbReference>
<keyword evidence="2" id="KW-0808">Transferase</keyword>
<dbReference type="Pfam" id="PF03734">
    <property type="entry name" value="YkuD"/>
    <property type="match status" value="1"/>
</dbReference>
<dbReference type="GO" id="GO:0016740">
    <property type="term" value="F:transferase activity"/>
    <property type="evidence" value="ECO:0007669"/>
    <property type="project" value="UniProtKB-KW"/>
</dbReference>
<dbReference type="OrthoDB" id="3176960at2"/>
<dbReference type="CDD" id="cd16913">
    <property type="entry name" value="YkuD_like"/>
    <property type="match status" value="1"/>
</dbReference>
<evidence type="ECO:0000313" key="9">
    <source>
        <dbReference type="EMBL" id="QAA35286.1"/>
    </source>
</evidence>
<dbReference type="SUPFAM" id="SSF141523">
    <property type="entry name" value="L,D-transpeptidase catalytic domain-like"/>
    <property type="match status" value="1"/>
</dbReference>
<evidence type="ECO:0000256" key="5">
    <source>
        <dbReference type="ARBA" id="ARBA00023316"/>
    </source>
</evidence>
<name>A0A410E1S4_9CLOT</name>
<dbReference type="GO" id="GO:0071555">
    <property type="term" value="P:cell wall organization"/>
    <property type="evidence" value="ECO:0007669"/>
    <property type="project" value="UniProtKB-UniRule"/>
</dbReference>
<dbReference type="PANTHER" id="PTHR30582:SF33">
    <property type="entry name" value="EXPORTED PROTEIN"/>
    <property type="match status" value="1"/>
</dbReference>
<dbReference type="GO" id="GO:0005576">
    <property type="term" value="C:extracellular region"/>
    <property type="evidence" value="ECO:0007669"/>
    <property type="project" value="TreeGrafter"/>
</dbReference>
<keyword evidence="5 6" id="KW-0961">Cell wall biogenesis/degradation</keyword>
<dbReference type="InterPro" id="IPR038054">
    <property type="entry name" value="LD_TPept-like_central_sf"/>
</dbReference>
<dbReference type="Gene3D" id="2.40.440.10">
    <property type="entry name" value="L,D-transpeptidase catalytic domain-like"/>
    <property type="match status" value="1"/>
</dbReference>
<keyword evidence="7" id="KW-0472">Membrane</keyword>
<dbReference type="EMBL" id="CP025746">
    <property type="protein sequence ID" value="QAA35286.1"/>
    <property type="molecule type" value="Genomic_DNA"/>
</dbReference>
<keyword evidence="4 6" id="KW-0573">Peptidoglycan synthesis</keyword>
<evidence type="ECO:0000259" key="8">
    <source>
        <dbReference type="PROSITE" id="PS52029"/>
    </source>
</evidence>
<dbReference type="GO" id="GO:0018104">
    <property type="term" value="P:peptidoglycan-protein cross-linking"/>
    <property type="evidence" value="ECO:0007669"/>
    <property type="project" value="TreeGrafter"/>
</dbReference>
<dbReference type="InterPro" id="IPR022029">
    <property type="entry name" value="YoaR-like_PG-bd"/>
</dbReference>
<dbReference type="GO" id="GO:0071972">
    <property type="term" value="F:peptidoglycan L,D-transpeptidase activity"/>
    <property type="evidence" value="ECO:0007669"/>
    <property type="project" value="TreeGrafter"/>
</dbReference>
<dbReference type="AlphaFoldDB" id="A0A410E1S4"/>
<dbReference type="Gene3D" id="3.10.20.800">
    <property type="match status" value="1"/>
</dbReference>
<keyword evidence="3 6" id="KW-0133">Cell shape</keyword>
<evidence type="ECO:0000256" key="6">
    <source>
        <dbReference type="PROSITE-ProRule" id="PRU01373"/>
    </source>
</evidence>
<keyword evidence="7" id="KW-1133">Transmembrane helix</keyword>
<protein>
    <recommendedName>
        <fullName evidence="8">L,D-TPase catalytic domain-containing protein</fullName>
    </recommendedName>
</protein>
<dbReference type="PANTHER" id="PTHR30582">
    <property type="entry name" value="L,D-TRANSPEPTIDASE"/>
    <property type="match status" value="1"/>
</dbReference>
<dbReference type="SUPFAM" id="SSF143985">
    <property type="entry name" value="L,D-transpeptidase pre-catalytic domain-like"/>
    <property type="match status" value="1"/>
</dbReference>
<gene>
    <name evidence="9" type="ORF">C1I91_12705</name>
</gene>
<dbReference type="Proteomes" id="UP000286268">
    <property type="component" value="Chromosome"/>
</dbReference>
<proteinExistence type="predicted"/>
<dbReference type="PROSITE" id="PS52029">
    <property type="entry name" value="LD_TPASE"/>
    <property type="match status" value="1"/>
</dbReference>
<feature type="active site" description="Nucleophile" evidence="6">
    <location>
        <position position="438"/>
    </location>
</feature>
<feature type="domain" description="L,D-TPase catalytic" evidence="8">
    <location>
        <begin position="343"/>
        <end position="462"/>
    </location>
</feature>
<dbReference type="KEGG" id="cmah:C1I91_12705"/>
<dbReference type="InterPro" id="IPR005490">
    <property type="entry name" value="LD_TPept_cat_dom"/>
</dbReference>